<sequence>MISLPESILSCFRRQKIDIDNNLAKSYNKIVKRIKKEILRGRVRFPTGGIVRDLKSCK</sequence>
<dbReference type="AlphaFoldDB" id="A0A6S6R3E0"/>
<evidence type="ECO:0000313" key="1">
    <source>
        <dbReference type="EMBL" id="BCJ96606.1"/>
    </source>
</evidence>
<dbReference type="EMBL" id="AP023367">
    <property type="protein sequence ID" value="BCJ96606.1"/>
    <property type="molecule type" value="Genomic_DNA"/>
</dbReference>
<protein>
    <submittedName>
        <fullName evidence="1">Uncharacterized protein</fullName>
    </submittedName>
</protein>
<proteinExistence type="predicted"/>
<accession>A0A6S6R3E0</accession>
<dbReference type="KEGG" id="acel:acsn021_41750"/>
<dbReference type="Proteomes" id="UP000515561">
    <property type="component" value="Chromosome"/>
</dbReference>
<reference evidence="1 2" key="1">
    <citation type="journal article" date="2016" name="Int. J. Syst. Evol. Microbiol.">
        <title>Descriptions of Anaerotaenia torta gen. nov., sp. nov. and Anaerocolumna cellulosilytica gen. nov., sp. nov. isolated from a methanogenic reactor of cattle waste.</title>
        <authorList>
            <person name="Uek A."/>
            <person name="Ohtaki Y."/>
            <person name="Kaku N."/>
            <person name="Ueki K."/>
        </authorList>
    </citation>
    <scope>NUCLEOTIDE SEQUENCE [LARGE SCALE GENOMIC DNA]</scope>
    <source>
        <strain evidence="1 2">SN021</strain>
    </source>
</reference>
<organism evidence="1 2">
    <name type="scientific">Anaerocolumna cellulosilytica</name>
    <dbReference type="NCBI Taxonomy" id="433286"/>
    <lineage>
        <taxon>Bacteria</taxon>
        <taxon>Bacillati</taxon>
        <taxon>Bacillota</taxon>
        <taxon>Clostridia</taxon>
        <taxon>Lachnospirales</taxon>
        <taxon>Lachnospiraceae</taxon>
        <taxon>Anaerocolumna</taxon>
    </lineage>
</organism>
<evidence type="ECO:0000313" key="2">
    <source>
        <dbReference type="Proteomes" id="UP000515561"/>
    </source>
</evidence>
<name>A0A6S6R3E0_9FIRM</name>
<gene>
    <name evidence="1" type="ORF">acsn021_41750</name>
</gene>
<keyword evidence="2" id="KW-1185">Reference proteome</keyword>